<name>A0A2G5EF33_AQUCA</name>
<evidence type="ECO:0008006" key="4">
    <source>
        <dbReference type="Google" id="ProtNLM"/>
    </source>
</evidence>
<dbReference type="FunCoup" id="A0A2G5EF33">
    <property type="interactions" value="1090"/>
</dbReference>
<feature type="region of interest" description="Disordered" evidence="1">
    <location>
        <begin position="165"/>
        <end position="214"/>
    </location>
</feature>
<gene>
    <name evidence="2" type="ORF">AQUCO_00900696v1</name>
</gene>
<dbReference type="GO" id="GO:0003676">
    <property type="term" value="F:nucleic acid binding"/>
    <property type="evidence" value="ECO:0007669"/>
    <property type="project" value="InterPro"/>
</dbReference>
<reference evidence="2 3" key="1">
    <citation type="submission" date="2017-09" db="EMBL/GenBank/DDBJ databases">
        <title>WGS assembly of Aquilegia coerulea Goldsmith.</title>
        <authorList>
            <person name="Hodges S."/>
            <person name="Kramer E."/>
            <person name="Nordborg M."/>
            <person name="Tomkins J."/>
            <person name="Borevitz J."/>
            <person name="Derieg N."/>
            <person name="Yan J."/>
            <person name="Mihaltcheva S."/>
            <person name="Hayes R.D."/>
            <person name="Rokhsar D."/>
        </authorList>
    </citation>
    <scope>NUCLEOTIDE SEQUENCE [LARGE SCALE GENOMIC DNA]</scope>
    <source>
        <strain evidence="3">cv. Goldsmith</strain>
    </source>
</reference>
<keyword evidence="3" id="KW-1185">Reference proteome</keyword>
<organism evidence="2 3">
    <name type="scientific">Aquilegia coerulea</name>
    <name type="common">Rocky mountain columbine</name>
    <dbReference type="NCBI Taxonomy" id="218851"/>
    <lineage>
        <taxon>Eukaryota</taxon>
        <taxon>Viridiplantae</taxon>
        <taxon>Streptophyta</taxon>
        <taxon>Embryophyta</taxon>
        <taxon>Tracheophyta</taxon>
        <taxon>Spermatophyta</taxon>
        <taxon>Magnoliopsida</taxon>
        <taxon>Ranunculales</taxon>
        <taxon>Ranunculaceae</taxon>
        <taxon>Thalictroideae</taxon>
        <taxon>Aquilegia</taxon>
    </lineage>
</organism>
<evidence type="ECO:0000256" key="1">
    <source>
        <dbReference type="SAM" id="MobiDB-lite"/>
    </source>
</evidence>
<feature type="region of interest" description="Disordered" evidence="1">
    <location>
        <begin position="94"/>
        <end position="132"/>
    </location>
</feature>
<feature type="compositionally biased region" description="Basic and acidic residues" evidence="1">
    <location>
        <begin position="102"/>
        <end position="112"/>
    </location>
</feature>
<feature type="region of interest" description="Disordered" evidence="1">
    <location>
        <begin position="1"/>
        <end position="21"/>
    </location>
</feature>
<dbReference type="EMBL" id="KZ305026">
    <property type="protein sequence ID" value="PIA54321.1"/>
    <property type="molecule type" value="Genomic_DNA"/>
</dbReference>
<accession>A0A2G5EF33</accession>
<dbReference type="SUPFAM" id="SSF54928">
    <property type="entry name" value="RNA-binding domain, RBD"/>
    <property type="match status" value="1"/>
</dbReference>
<dbReference type="InterPro" id="IPR039884">
    <property type="entry name" value="R3HC1/R3HCL"/>
</dbReference>
<feature type="compositionally biased region" description="Low complexity" evidence="1">
    <location>
        <begin position="113"/>
        <end position="129"/>
    </location>
</feature>
<evidence type="ECO:0000313" key="3">
    <source>
        <dbReference type="Proteomes" id="UP000230069"/>
    </source>
</evidence>
<feature type="compositionally biased region" description="Acidic residues" evidence="1">
    <location>
        <begin position="9"/>
        <end position="21"/>
    </location>
</feature>
<dbReference type="STRING" id="218851.A0A2G5EF33"/>
<dbReference type="OrthoDB" id="5418203at2759"/>
<proteinExistence type="predicted"/>
<dbReference type="Proteomes" id="UP000230069">
    <property type="component" value="Unassembled WGS sequence"/>
</dbReference>
<dbReference type="PANTHER" id="PTHR21678:SF0">
    <property type="entry name" value="C3H1-TYPE DOMAIN-CONTAINING PROTEIN"/>
    <property type="match status" value="1"/>
</dbReference>
<dbReference type="InParanoid" id="A0A2G5EF33"/>
<dbReference type="InterPro" id="IPR012677">
    <property type="entry name" value="Nucleotide-bd_a/b_plait_sf"/>
</dbReference>
<dbReference type="InterPro" id="IPR035979">
    <property type="entry name" value="RBD_domain_sf"/>
</dbReference>
<sequence>METRKEKKEEEEEEEENWSEAVEDLVDGGNIEGAISLLESTISKLENLNLSNLKLSSALTDLANLYSSRGFSTKADELRTRAFLIKEQAQQQIQPSLGDSVNVEKKGSEEVRVSNSNASASSTCNVSASSDDDDWEAVADRGSIQVISPQIDEEISKLILDDTKSKTPKRRGRGSFLYKKNGLYSDQEPSDAVSCTSEDEDSHHKSEEKMEKPNSRYGTNHVLVLADFPPSTRTTELEKLFENYRDRVVIRWVNDTVALAVFRTPSTAREACNTTHCSFTVRFLSEDDRLLCSISIKDLEPPLPRPKTSARTAQRMIAQGMGQKLSTTTFGSSELRKQEEARRSRIVTRQILREDAWGADD</sequence>
<dbReference type="AlphaFoldDB" id="A0A2G5EF33"/>
<dbReference type="PANTHER" id="PTHR21678">
    <property type="entry name" value="GROWTH INHIBITION AND DIFFERENTIATION RELATED PROTEIN 88"/>
    <property type="match status" value="1"/>
</dbReference>
<protein>
    <recommendedName>
        <fullName evidence="4">RRM domain-containing protein</fullName>
    </recommendedName>
</protein>
<dbReference type="Gene3D" id="3.30.70.330">
    <property type="match status" value="1"/>
</dbReference>
<evidence type="ECO:0000313" key="2">
    <source>
        <dbReference type="EMBL" id="PIA54321.1"/>
    </source>
</evidence>
<feature type="compositionally biased region" description="Basic and acidic residues" evidence="1">
    <location>
        <begin position="201"/>
        <end position="214"/>
    </location>
</feature>